<evidence type="ECO:0000256" key="6">
    <source>
        <dbReference type="ARBA" id="ARBA00022833"/>
    </source>
</evidence>
<accession>A0ABY9RGG2</accession>
<evidence type="ECO:0000256" key="1">
    <source>
        <dbReference type="ARBA" id="ARBA00001947"/>
    </source>
</evidence>
<dbReference type="Pfam" id="PF00675">
    <property type="entry name" value="Peptidase_M16"/>
    <property type="match status" value="1"/>
</dbReference>
<sequence>MQTVQAEQADAPITPITTDPSIKIGKLSNGLSYYIKSNAVPKNQVEIRLAVKYGSIDEAESERGAAHFIEHLVFRNSQQFKSDSLVPMFGRLGLKIGENLNGTTHHEKTVYTLSLPSNKDQQVKMALQGLAAMAGGARFLSKDVEGEMSIIDQEQQLRENYSYRSSEAMLDFQLRGTPHAHRMPIGVKEIRRTFTAPMLQKLYDQHYRANRMAVVVVGNIDAAAVLRQIEAQFSSIARSEHPYQRPPSDLPVHEKAELKVISDPEQMNHEIQIPFSIRTLQISRNNRDLEKEWTRRIYFKLMNQRLHGGVVYKTALLNEIEWVNDFEAVNLYLKLDSNAVNAIEKANLTIQQVIDKGFLAEELDDARQDFLTHYEQAYRERDKLGSDFYAEAALNHFLYGSKLWSPEQRYQMVTKALQAIQLSGLNQFAKQVRLDPSNAQILYWVPANAKESLPSLSQLLGAFKISSTGALPDYKPSERLKSPIKTPPARPGTIVSETYNTKLGAYEWLLSNGVVVVLKKTNLAADRVIMLHEQAGGTAWVADQDVVTANLSSMLTDTMGFDQISPRLLQRYQASKGLSYGLNVNFHGRQIYGESATANVLDLLQINYQRITNSSREVGLFKIGQTNLKQNLMSANQNTDQVIADQLRRLIFRDDPRTIYLPPIRDIETLNVDKVISTFEGMNKDFNGSYFVFVGNLDFDDLRIQLPKYLANLPSKERDITLKRAYPEFAQGVVERTIFLGNEDKSLLSVVFLNEVQTRQDIDRLHVDLLNQILYQRVWKKLREQQALIYSFEITNAYYNSGRGLAAMMFLPGASDKLDHIEKAFFSEIEQLQTKLVAIEELVEAKKKILNTHREAMQKNYYIANKLLEIELRRSAGEMYLEPEKLLAKATEASLRQAAQKFYDLKHLVKLKKLPAAMATGPQAEMERYRTQVPRDLGAEAIRALRNDSWSIFRDIVDSTVAEKAPGLYLNTATRLLQLEEIGKRAGKVEVGACLETAKQSQLEFVLVARELIKSVSGDGDTGKKVGDAISVQDRNEIWRKTTPVLDALGRIAKTLEQCADGNL</sequence>
<reference evidence="12" key="1">
    <citation type="submission" date="2023-09" db="EMBL/GenBank/DDBJ databases">
        <title>Undibacterium sp. 20NA77.5 isolated from freshwater.</title>
        <authorList>
            <person name="Le V."/>
            <person name="Ko S.-R."/>
            <person name="Ahn C.-Y."/>
            <person name="Oh H.-M."/>
        </authorList>
    </citation>
    <scope>NUCLEOTIDE SEQUENCE</scope>
    <source>
        <strain evidence="12">20NA77.5</strain>
    </source>
</reference>
<keyword evidence="6" id="KW-0862">Zinc</keyword>
<feature type="domain" description="Peptidase M16 N-terminal" evidence="10">
    <location>
        <begin position="38"/>
        <end position="156"/>
    </location>
</feature>
<dbReference type="InterPro" id="IPR011765">
    <property type="entry name" value="Pept_M16_N"/>
</dbReference>
<evidence type="ECO:0000256" key="8">
    <source>
        <dbReference type="RuleBase" id="RU004447"/>
    </source>
</evidence>
<dbReference type="Proteomes" id="UP001181355">
    <property type="component" value="Chromosome"/>
</dbReference>
<feature type="coiled-coil region" evidence="9">
    <location>
        <begin position="829"/>
        <end position="859"/>
    </location>
</feature>
<evidence type="ECO:0000256" key="5">
    <source>
        <dbReference type="ARBA" id="ARBA00022801"/>
    </source>
</evidence>
<dbReference type="PANTHER" id="PTHR43690:SF17">
    <property type="entry name" value="PROTEIN YHJJ"/>
    <property type="match status" value="1"/>
</dbReference>
<keyword evidence="5" id="KW-0378">Hydrolase</keyword>
<evidence type="ECO:0000313" key="12">
    <source>
        <dbReference type="EMBL" id="WMW80309.1"/>
    </source>
</evidence>
<dbReference type="InterPro" id="IPR011249">
    <property type="entry name" value="Metalloenz_LuxS/M16"/>
</dbReference>
<dbReference type="Gene3D" id="3.30.830.10">
    <property type="entry name" value="Metalloenzyme, LuxS/M16 peptidase-like"/>
    <property type="match status" value="4"/>
</dbReference>
<evidence type="ECO:0000256" key="4">
    <source>
        <dbReference type="ARBA" id="ARBA00022723"/>
    </source>
</evidence>
<evidence type="ECO:0000259" key="10">
    <source>
        <dbReference type="Pfam" id="PF00675"/>
    </source>
</evidence>
<evidence type="ECO:0000259" key="11">
    <source>
        <dbReference type="Pfam" id="PF05193"/>
    </source>
</evidence>
<dbReference type="PANTHER" id="PTHR43690">
    <property type="entry name" value="NARDILYSIN"/>
    <property type="match status" value="1"/>
</dbReference>
<dbReference type="InterPro" id="IPR007863">
    <property type="entry name" value="Peptidase_M16_C"/>
</dbReference>
<dbReference type="RefSeq" id="WP_309481802.1">
    <property type="nucleotide sequence ID" value="NZ_CP133720.1"/>
</dbReference>
<name>A0ABY9RGG2_9BURK</name>
<evidence type="ECO:0000256" key="7">
    <source>
        <dbReference type="ARBA" id="ARBA00023049"/>
    </source>
</evidence>
<feature type="domain" description="Peptidase M16 C-terminal" evidence="11">
    <location>
        <begin position="690"/>
        <end position="848"/>
    </location>
</feature>
<evidence type="ECO:0000313" key="13">
    <source>
        <dbReference type="Proteomes" id="UP001181355"/>
    </source>
</evidence>
<keyword evidence="3" id="KW-0645">Protease</keyword>
<keyword evidence="7" id="KW-0482">Metalloprotease</keyword>
<protein>
    <submittedName>
        <fullName evidence="12">Insulinase family protein</fullName>
    </submittedName>
</protein>
<keyword evidence="4" id="KW-0479">Metal-binding</keyword>
<dbReference type="Pfam" id="PF05193">
    <property type="entry name" value="Peptidase_M16_C"/>
    <property type="match status" value="2"/>
</dbReference>
<dbReference type="InterPro" id="IPR001431">
    <property type="entry name" value="Pept_M16_Zn_BS"/>
</dbReference>
<comment type="cofactor">
    <cofactor evidence="1">
        <name>Zn(2+)</name>
        <dbReference type="ChEBI" id="CHEBI:29105"/>
    </cofactor>
</comment>
<dbReference type="EMBL" id="CP133720">
    <property type="protein sequence ID" value="WMW80309.1"/>
    <property type="molecule type" value="Genomic_DNA"/>
</dbReference>
<keyword evidence="9" id="KW-0175">Coiled coil</keyword>
<gene>
    <name evidence="12" type="ORF">RF679_16915</name>
</gene>
<evidence type="ECO:0000256" key="2">
    <source>
        <dbReference type="ARBA" id="ARBA00007261"/>
    </source>
</evidence>
<comment type="similarity">
    <text evidence="2 8">Belongs to the peptidase M16 family.</text>
</comment>
<organism evidence="12 13">
    <name type="scientific">Undibacterium cyanobacteriorum</name>
    <dbReference type="NCBI Taxonomy" id="3073561"/>
    <lineage>
        <taxon>Bacteria</taxon>
        <taxon>Pseudomonadati</taxon>
        <taxon>Pseudomonadota</taxon>
        <taxon>Betaproteobacteria</taxon>
        <taxon>Burkholderiales</taxon>
        <taxon>Oxalobacteraceae</taxon>
        <taxon>Undibacterium</taxon>
    </lineage>
</organism>
<proteinExistence type="inferred from homology"/>
<evidence type="ECO:0000256" key="3">
    <source>
        <dbReference type="ARBA" id="ARBA00022670"/>
    </source>
</evidence>
<dbReference type="InterPro" id="IPR050626">
    <property type="entry name" value="Peptidase_M16"/>
</dbReference>
<dbReference type="SUPFAM" id="SSF63411">
    <property type="entry name" value="LuxS/MPP-like metallohydrolase"/>
    <property type="match status" value="4"/>
</dbReference>
<dbReference type="PROSITE" id="PS00143">
    <property type="entry name" value="INSULINASE"/>
    <property type="match status" value="1"/>
</dbReference>
<evidence type="ECO:0000256" key="9">
    <source>
        <dbReference type="SAM" id="Coils"/>
    </source>
</evidence>
<feature type="domain" description="Peptidase M16 C-terminal" evidence="11">
    <location>
        <begin position="194"/>
        <end position="368"/>
    </location>
</feature>
<keyword evidence="13" id="KW-1185">Reference proteome</keyword>